<dbReference type="EMBL" id="FNCY01000013">
    <property type="protein sequence ID" value="SDI10878.1"/>
    <property type="molecule type" value="Genomic_DNA"/>
</dbReference>
<keyword evidence="1" id="KW-0143">Chaperone</keyword>
<protein>
    <submittedName>
        <fullName evidence="2">Chaperone TorD involved in molybdoenzyme TorA maturation</fullName>
    </submittedName>
</protein>
<evidence type="ECO:0000313" key="3">
    <source>
        <dbReference type="Proteomes" id="UP000198607"/>
    </source>
</evidence>
<dbReference type="PANTHER" id="PTHR34227:SF1">
    <property type="entry name" value="DIMETHYL SULFOXIDE REDUCTASE CHAPERONE-RELATED"/>
    <property type="match status" value="1"/>
</dbReference>
<dbReference type="Gene3D" id="1.10.3480.10">
    <property type="entry name" value="TorD-like"/>
    <property type="match status" value="1"/>
</dbReference>
<dbReference type="Pfam" id="PF02613">
    <property type="entry name" value="Nitrate_red_del"/>
    <property type="match status" value="1"/>
</dbReference>
<dbReference type="RefSeq" id="WP_091938586.1">
    <property type="nucleotide sequence ID" value="NZ_FNCY01000013.1"/>
</dbReference>
<accession>A0A1G8HW52</accession>
<proteinExistence type="predicted"/>
<dbReference type="AlphaFoldDB" id="A0A1G8HW52"/>
<dbReference type="STRING" id="83767.SAMN05660652_02861"/>
<organism evidence="2 3">
    <name type="scientific">Propionivibrio dicarboxylicus</name>
    <dbReference type="NCBI Taxonomy" id="83767"/>
    <lineage>
        <taxon>Bacteria</taxon>
        <taxon>Pseudomonadati</taxon>
        <taxon>Pseudomonadota</taxon>
        <taxon>Betaproteobacteria</taxon>
        <taxon>Rhodocyclales</taxon>
        <taxon>Rhodocyclaceae</taxon>
        <taxon>Propionivibrio</taxon>
    </lineage>
</organism>
<reference evidence="2 3" key="1">
    <citation type="submission" date="2016-10" db="EMBL/GenBank/DDBJ databases">
        <authorList>
            <person name="de Groot N.N."/>
        </authorList>
    </citation>
    <scope>NUCLEOTIDE SEQUENCE [LARGE SCALE GENOMIC DNA]</scope>
    <source>
        <strain evidence="2 3">DSM 5885</strain>
    </source>
</reference>
<evidence type="ECO:0000256" key="1">
    <source>
        <dbReference type="ARBA" id="ARBA00023186"/>
    </source>
</evidence>
<gene>
    <name evidence="2" type="ORF">SAMN05660652_02861</name>
</gene>
<sequence>MSDSDFQSVVAKADLCRLLSACYYEPGPEFVEERLFDALRMAAESLDPALAAQAMQLKRSFESERIDSLLVDYAKLFLGPGHTLAPPYESAWRDKNSDDPMDSVQALIELYDDGGFVVDPDFRDLPDHLAVELEFLYTLFFQEAAARQNGDAKMQAHAQALQWSLQTRHTDAWLGAFVDALRQNAQCSFYRDLAAMTAAFMRKAGEDLRARQSSVVLP</sequence>
<evidence type="ECO:0000313" key="2">
    <source>
        <dbReference type="EMBL" id="SDI10878.1"/>
    </source>
</evidence>
<keyword evidence="3" id="KW-1185">Reference proteome</keyword>
<dbReference type="InterPro" id="IPR050289">
    <property type="entry name" value="TorD/DmsD_chaperones"/>
</dbReference>
<dbReference type="Proteomes" id="UP000198607">
    <property type="component" value="Unassembled WGS sequence"/>
</dbReference>
<name>A0A1G8HW52_9RHOO</name>
<dbReference type="InterPro" id="IPR036411">
    <property type="entry name" value="TorD-like_sf"/>
</dbReference>
<dbReference type="InterPro" id="IPR020945">
    <property type="entry name" value="DMSO/NO3_reduct_chaperone"/>
</dbReference>
<dbReference type="PANTHER" id="PTHR34227">
    <property type="entry name" value="CHAPERONE PROTEIN YCDY"/>
    <property type="match status" value="1"/>
</dbReference>
<dbReference type="SUPFAM" id="SSF89155">
    <property type="entry name" value="TorD-like"/>
    <property type="match status" value="1"/>
</dbReference>
<dbReference type="OrthoDB" id="6358994at2"/>